<dbReference type="GO" id="GO:0043565">
    <property type="term" value="F:sequence-specific DNA binding"/>
    <property type="evidence" value="ECO:0007669"/>
    <property type="project" value="InterPro"/>
</dbReference>
<dbReference type="Pfam" id="PF13412">
    <property type="entry name" value="HTH_24"/>
    <property type="match status" value="1"/>
</dbReference>
<dbReference type="FunFam" id="1.10.10.10:FF:000186">
    <property type="entry name" value="AsnC family transcriptional regulator"/>
    <property type="match status" value="1"/>
</dbReference>
<dbReference type="SMART" id="SM00344">
    <property type="entry name" value="HTH_ASNC"/>
    <property type="match status" value="1"/>
</dbReference>
<evidence type="ECO:0000313" key="5">
    <source>
        <dbReference type="EMBL" id="TPE60574.1"/>
    </source>
</evidence>
<dbReference type="InterPro" id="IPR000485">
    <property type="entry name" value="AsnC-type_HTH_dom"/>
</dbReference>
<sequence length="153" mass="17086">MDSIDRIDRKILAVLQRDGRITNAALAEEVALSPSACLARVRRLEEVGIITGYRADVAVERLRPALIIYGEVTLKRHLPEDFRALESMFAADARVLEAAEISGKSDYLVKVLVTDMAEWRDLTAEWTAGPWQIERVSSSVAMHRTKGFSGYPL</sequence>
<dbReference type="InterPro" id="IPR019887">
    <property type="entry name" value="Tscrpt_reg_AsnC/Lrp_C"/>
</dbReference>
<dbReference type="GO" id="GO:0043200">
    <property type="term" value="P:response to amino acid"/>
    <property type="evidence" value="ECO:0007669"/>
    <property type="project" value="TreeGrafter"/>
</dbReference>
<dbReference type="PANTHER" id="PTHR30154:SF34">
    <property type="entry name" value="TRANSCRIPTIONAL REGULATOR AZLB"/>
    <property type="match status" value="1"/>
</dbReference>
<evidence type="ECO:0000313" key="6">
    <source>
        <dbReference type="Proteomes" id="UP000319897"/>
    </source>
</evidence>
<dbReference type="SUPFAM" id="SSF46785">
    <property type="entry name" value="Winged helix' DNA-binding domain"/>
    <property type="match status" value="1"/>
</dbReference>
<dbReference type="Gene3D" id="1.10.10.10">
    <property type="entry name" value="Winged helix-like DNA-binding domain superfamily/Winged helix DNA-binding domain"/>
    <property type="match status" value="1"/>
</dbReference>
<dbReference type="AlphaFoldDB" id="A0A501XJX8"/>
<dbReference type="InterPro" id="IPR036388">
    <property type="entry name" value="WH-like_DNA-bd_sf"/>
</dbReference>
<dbReference type="PANTHER" id="PTHR30154">
    <property type="entry name" value="LEUCINE-RESPONSIVE REGULATORY PROTEIN"/>
    <property type="match status" value="1"/>
</dbReference>
<proteinExistence type="predicted"/>
<keyword evidence="3" id="KW-0804">Transcription</keyword>
<dbReference type="CDD" id="cd00090">
    <property type="entry name" value="HTH_ARSR"/>
    <property type="match status" value="1"/>
</dbReference>
<evidence type="ECO:0000256" key="1">
    <source>
        <dbReference type="ARBA" id="ARBA00023015"/>
    </source>
</evidence>
<keyword evidence="2" id="KW-0238">DNA-binding</keyword>
<dbReference type="OrthoDB" id="9802341at2"/>
<keyword evidence="6" id="KW-1185">Reference proteome</keyword>
<dbReference type="InterPro" id="IPR036390">
    <property type="entry name" value="WH_DNA-bd_sf"/>
</dbReference>
<evidence type="ECO:0000256" key="3">
    <source>
        <dbReference type="ARBA" id="ARBA00023163"/>
    </source>
</evidence>
<dbReference type="InterPro" id="IPR019888">
    <property type="entry name" value="Tscrpt_reg_AsnC-like"/>
</dbReference>
<evidence type="ECO:0000259" key="4">
    <source>
        <dbReference type="PROSITE" id="PS50956"/>
    </source>
</evidence>
<accession>A0A501XJX8</accession>
<dbReference type="EMBL" id="VFSU01000026">
    <property type="protein sequence ID" value="TPE60574.1"/>
    <property type="molecule type" value="Genomic_DNA"/>
</dbReference>
<dbReference type="Gene3D" id="3.30.70.920">
    <property type="match status" value="1"/>
</dbReference>
<reference evidence="5 6" key="1">
    <citation type="submission" date="2019-06" db="EMBL/GenBank/DDBJ databases">
        <authorList>
            <person name="Lee I."/>
            <person name="Jang G.I."/>
            <person name="Hwang C.Y."/>
        </authorList>
    </citation>
    <scope>NUCLEOTIDE SEQUENCE [LARGE SCALE GENOMIC DNA]</scope>
    <source>
        <strain evidence="5 6">PAMC 28131</strain>
    </source>
</reference>
<dbReference type="PRINTS" id="PR00033">
    <property type="entry name" value="HTHASNC"/>
</dbReference>
<name>A0A501XJX8_9SPHN</name>
<dbReference type="InterPro" id="IPR011991">
    <property type="entry name" value="ArsR-like_HTH"/>
</dbReference>
<protein>
    <submittedName>
        <fullName evidence="5">Lrp/AsnC family transcriptional regulator</fullName>
    </submittedName>
</protein>
<keyword evidence="1" id="KW-0805">Transcription regulation</keyword>
<dbReference type="InterPro" id="IPR019885">
    <property type="entry name" value="Tscrpt_reg_HTH_AsnC-type_CS"/>
</dbReference>
<gene>
    <name evidence="5" type="ORF">FJQ54_11310</name>
</gene>
<dbReference type="RefSeq" id="WP_140928510.1">
    <property type="nucleotide sequence ID" value="NZ_VFSU01000026.1"/>
</dbReference>
<dbReference type="GO" id="GO:0005829">
    <property type="term" value="C:cytosol"/>
    <property type="evidence" value="ECO:0007669"/>
    <property type="project" value="TreeGrafter"/>
</dbReference>
<organism evidence="5 6">
    <name type="scientific">Sandaracinobacter neustonicus</name>
    <dbReference type="NCBI Taxonomy" id="1715348"/>
    <lineage>
        <taxon>Bacteria</taxon>
        <taxon>Pseudomonadati</taxon>
        <taxon>Pseudomonadota</taxon>
        <taxon>Alphaproteobacteria</taxon>
        <taxon>Sphingomonadales</taxon>
        <taxon>Sphingosinicellaceae</taxon>
        <taxon>Sandaracinobacter</taxon>
    </lineage>
</organism>
<dbReference type="GO" id="GO:0006355">
    <property type="term" value="P:regulation of DNA-templated transcription"/>
    <property type="evidence" value="ECO:0007669"/>
    <property type="project" value="UniProtKB-ARBA"/>
</dbReference>
<dbReference type="Pfam" id="PF01037">
    <property type="entry name" value="AsnC_trans_reg"/>
    <property type="match status" value="1"/>
</dbReference>
<feature type="domain" description="HTH asnC-type" evidence="4">
    <location>
        <begin position="4"/>
        <end position="72"/>
    </location>
</feature>
<dbReference type="Proteomes" id="UP000319897">
    <property type="component" value="Unassembled WGS sequence"/>
</dbReference>
<comment type="caution">
    <text evidence="5">The sequence shown here is derived from an EMBL/GenBank/DDBJ whole genome shotgun (WGS) entry which is preliminary data.</text>
</comment>
<dbReference type="PROSITE" id="PS00519">
    <property type="entry name" value="HTH_ASNC_1"/>
    <property type="match status" value="1"/>
</dbReference>
<dbReference type="SUPFAM" id="SSF54909">
    <property type="entry name" value="Dimeric alpha+beta barrel"/>
    <property type="match status" value="1"/>
</dbReference>
<evidence type="ECO:0000256" key="2">
    <source>
        <dbReference type="ARBA" id="ARBA00023125"/>
    </source>
</evidence>
<dbReference type="InterPro" id="IPR011008">
    <property type="entry name" value="Dimeric_a/b-barrel"/>
</dbReference>
<dbReference type="PROSITE" id="PS50956">
    <property type="entry name" value="HTH_ASNC_2"/>
    <property type="match status" value="1"/>
</dbReference>